<dbReference type="EMBL" id="BKAX01000007">
    <property type="protein sequence ID" value="GEQ06588.1"/>
    <property type="molecule type" value="Genomic_DNA"/>
</dbReference>
<sequence>MVKEKPKARWLLLTLSTRNAIDGEHLEQSLRHISKAFNKLKMYAKVKKFNWILTSN</sequence>
<protein>
    <submittedName>
        <fullName evidence="3">Uncharacterized protein</fullName>
    </submittedName>
</protein>
<gene>
    <name evidence="3" type="ORF">SGA02_24160</name>
</gene>
<comment type="caution">
    <text evidence="3">The sequence shown here is derived from an EMBL/GenBank/DDBJ whole genome shotgun (WGS) entry which is preliminary data.</text>
</comment>
<dbReference type="Proteomes" id="UP000321057">
    <property type="component" value="Unassembled WGS sequence"/>
</dbReference>
<organism evidence="3 4">
    <name type="scientific">Staphylococcus gallinarum</name>
    <dbReference type="NCBI Taxonomy" id="1293"/>
    <lineage>
        <taxon>Bacteria</taxon>
        <taxon>Bacillati</taxon>
        <taxon>Bacillota</taxon>
        <taxon>Bacilli</taxon>
        <taxon>Bacillales</taxon>
        <taxon>Staphylococcaceae</taxon>
        <taxon>Staphylococcus</taxon>
    </lineage>
</organism>
<accession>A0ABQ0Y5A3</accession>
<evidence type="ECO:0000313" key="4">
    <source>
        <dbReference type="Proteomes" id="UP000321057"/>
    </source>
</evidence>
<evidence type="ECO:0000313" key="3">
    <source>
        <dbReference type="EMBL" id="GEQ06588.1"/>
    </source>
</evidence>
<reference evidence="3 4" key="1">
    <citation type="submission" date="2019-07" db="EMBL/GenBank/DDBJ databases">
        <title>Whole genome shotgun sequence of Staphylococcus gallinarum NBRC 109767.</title>
        <authorList>
            <person name="Hosoyama A."/>
            <person name="Uohara A."/>
            <person name="Ohji S."/>
            <person name="Ichikawa N."/>
        </authorList>
    </citation>
    <scope>NUCLEOTIDE SEQUENCE [LARGE SCALE GENOMIC DNA]</scope>
    <source>
        <strain evidence="3 4">NBRC 109767</strain>
    </source>
</reference>
<keyword evidence="2" id="KW-0235">DNA replication</keyword>
<comment type="similarity">
    <text evidence="1">Belongs to the Gram-positive plasmids replication protein type 1 family.</text>
</comment>
<dbReference type="Pfam" id="PF01446">
    <property type="entry name" value="Rep_1"/>
    <property type="match status" value="1"/>
</dbReference>
<keyword evidence="4" id="KW-1185">Reference proteome</keyword>
<name>A0ABQ0Y5A3_STAGA</name>
<dbReference type="InterPro" id="IPR000989">
    <property type="entry name" value="Rep"/>
</dbReference>
<evidence type="ECO:0000256" key="1">
    <source>
        <dbReference type="ARBA" id="ARBA00008909"/>
    </source>
</evidence>
<evidence type="ECO:0000256" key="2">
    <source>
        <dbReference type="ARBA" id="ARBA00022705"/>
    </source>
</evidence>
<proteinExistence type="inferred from homology"/>